<dbReference type="GO" id="GO:0005886">
    <property type="term" value="C:plasma membrane"/>
    <property type="evidence" value="ECO:0007669"/>
    <property type="project" value="UniProtKB-SubCell"/>
</dbReference>
<feature type="transmembrane region" description="Helical" evidence="6">
    <location>
        <begin position="379"/>
        <end position="398"/>
    </location>
</feature>
<dbReference type="AlphaFoldDB" id="A0A250KZ52"/>
<accession>A0A250KZ52</accession>
<dbReference type="PANTHER" id="PTHR30250">
    <property type="entry name" value="PST FAMILY PREDICTED COLANIC ACID TRANSPORTER"/>
    <property type="match status" value="1"/>
</dbReference>
<feature type="transmembrane region" description="Helical" evidence="6">
    <location>
        <begin position="97"/>
        <end position="120"/>
    </location>
</feature>
<feature type="transmembrane region" description="Helical" evidence="6">
    <location>
        <begin position="404"/>
        <end position="425"/>
    </location>
</feature>
<evidence type="ECO:0000256" key="5">
    <source>
        <dbReference type="ARBA" id="ARBA00023136"/>
    </source>
</evidence>
<protein>
    <submittedName>
        <fullName evidence="7">Uncharacterized protein</fullName>
    </submittedName>
</protein>
<gene>
    <name evidence="7" type="ORF">sS8_4974</name>
</gene>
<organism evidence="7 8">
    <name type="scientific">Methylocaldum marinum</name>
    <dbReference type="NCBI Taxonomy" id="1432792"/>
    <lineage>
        <taxon>Bacteria</taxon>
        <taxon>Pseudomonadati</taxon>
        <taxon>Pseudomonadota</taxon>
        <taxon>Gammaproteobacteria</taxon>
        <taxon>Methylococcales</taxon>
        <taxon>Methylococcaceae</taxon>
        <taxon>Methylocaldum</taxon>
    </lineage>
</organism>
<evidence type="ECO:0000256" key="2">
    <source>
        <dbReference type="ARBA" id="ARBA00022475"/>
    </source>
</evidence>
<keyword evidence="8" id="KW-1185">Reference proteome</keyword>
<evidence type="ECO:0000313" key="8">
    <source>
        <dbReference type="Proteomes" id="UP000266313"/>
    </source>
</evidence>
<keyword evidence="2" id="KW-1003">Cell membrane</keyword>
<feature type="transmembrane region" description="Helical" evidence="6">
    <location>
        <begin position="232"/>
        <end position="258"/>
    </location>
</feature>
<keyword evidence="3 6" id="KW-0812">Transmembrane</keyword>
<feature type="transmembrane region" description="Helical" evidence="6">
    <location>
        <begin position="319"/>
        <end position="343"/>
    </location>
</feature>
<feature type="transmembrane region" description="Helical" evidence="6">
    <location>
        <begin position="278"/>
        <end position="298"/>
    </location>
</feature>
<evidence type="ECO:0000256" key="4">
    <source>
        <dbReference type="ARBA" id="ARBA00022989"/>
    </source>
</evidence>
<keyword evidence="5 6" id="KW-0472">Membrane</keyword>
<dbReference type="Pfam" id="PF01943">
    <property type="entry name" value="Polysacc_synt"/>
    <property type="match status" value="1"/>
</dbReference>
<feature type="transmembrane region" description="Helical" evidence="6">
    <location>
        <begin position="349"/>
        <end position="372"/>
    </location>
</feature>
<evidence type="ECO:0000313" key="7">
    <source>
        <dbReference type="EMBL" id="BBA36897.1"/>
    </source>
</evidence>
<feature type="transmembrane region" description="Helical" evidence="6">
    <location>
        <begin position="190"/>
        <end position="212"/>
    </location>
</feature>
<feature type="transmembrane region" description="Helical" evidence="6">
    <location>
        <begin position="21"/>
        <end position="40"/>
    </location>
</feature>
<evidence type="ECO:0000256" key="1">
    <source>
        <dbReference type="ARBA" id="ARBA00004651"/>
    </source>
</evidence>
<name>A0A250KZ52_9GAMM</name>
<reference evidence="7 8" key="1">
    <citation type="submission" date="2016-12" db="EMBL/GenBank/DDBJ databases">
        <title>Genome sequencing of Methylocaldum marinum.</title>
        <authorList>
            <person name="Takeuchi M."/>
            <person name="Kamagata Y."/>
            <person name="Hiraoka S."/>
            <person name="Oshima K."/>
            <person name="Hattori M."/>
            <person name="Iwasaki W."/>
        </authorList>
    </citation>
    <scope>NUCLEOTIDE SEQUENCE [LARGE SCALE GENOMIC DNA]</scope>
    <source>
        <strain evidence="7 8">S8</strain>
    </source>
</reference>
<dbReference type="InterPro" id="IPR050833">
    <property type="entry name" value="Poly_Biosynth_Transport"/>
</dbReference>
<feature type="transmembrane region" description="Helical" evidence="6">
    <location>
        <begin position="52"/>
        <end position="76"/>
    </location>
</feature>
<dbReference type="EMBL" id="AP017928">
    <property type="protein sequence ID" value="BBA36897.1"/>
    <property type="molecule type" value="Genomic_DNA"/>
</dbReference>
<evidence type="ECO:0000256" key="6">
    <source>
        <dbReference type="SAM" id="Phobius"/>
    </source>
</evidence>
<feature type="transmembrane region" description="Helical" evidence="6">
    <location>
        <begin position="167"/>
        <end position="184"/>
    </location>
</feature>
<proteinExistence type="predicted"/>
<comment type="subcellular location">
    <subcellularLocation>
        <location evidence="1">Cell membrane</location>
        <topology evidence="1">Multi-pass membrane protein</topology>
    </subcellularLocation>
</comment>
<dbReference type="InterPro" id="IPR002797">
    <property type="entry name" value="Polysacc_synth"/>
</dbReference>
<dbReference type="PANTHER" id="PTHR30250:SF11">
    <property type="entry name" value="O-ANTIGEN TRANSPORTER-RELATED"/>
    <property type="match status" value="1"/>
</dbReference>
<evidence type="ECO:0000256" key="3">
    <source>
        <dbReference type="ARBA" id="ARBA00022692"/>
    </source>
</evidence>
<feature type="transmembrane region" description="Helical" evidence="6">
    <location>
        <begin position="132"/>
        <end position="155"/>
    </location>
</feature>
<sequence length="443" mass="47662">MIAKPRLTGDRSLFHLARNTMGAFSIRALGIGLSFMAQAVTARLMGSENYGLFVYALAFTPVLSWLAQLGMVQTSIRYISIYNSQKDWGALRGLTTFATRSTLAACLATGLVMTIIGWMLKNDMDDLHRSVFILALLHVPFLALSELRVGILRGLLKVSFAELPENLLRPVLVIVLLTAAYFWLHEAVDPVTAMSISLSVTMANFLLGSAWLRQSLPEGVSDSLPTYRKKEWLNMAIPMFFLVGLQLLISQLDILLIGSLVGTGEAGSYAVAARIADFASFGLVVAYGVTAPLFAAHWNNRSIPDFSRLLKITSMGNALFVLAAASLIAAMGENILGVFGASFVEAYHLLLILVAGKSLHALTGLGTILLTMTGHQKEATWLMGGGLAIQLPLTLYLIDEHGAMGAAIASAITIACTNVSALATVKIRLKLSPFGRLPHNANL</sequence>
<keyword evidence="4 6" id="KW-1133">Transmembrane helix</keyword>
<dbReference type="Proteomes" id="UP000266313">
    <property type="component" value="Chromosome"/>
</dbReference>
<dbReference type="KEGG" id="mmai:sS8_4974"/>